<accession>A0A9W5YW07</accession>
<evidence type="ECO:0008006" key="4">
    <source>
        <dbReference type="Google" id="ProtNLM"/>
    </source>
</evidence>
<comment type="caution">
    <text evidence="2">The sequence shown here is derived from an EMBL/GenBank/DDBJ whole genome shotgun (WGS) entry which is preliminary data.</text>
</comment>
<evidence type="ECO:0000313" key="2">
    <source>
        <dbReference type="EMBL" id="GKZ23231.1"/>
    </source>
</evidence>
<feature type="region of interest" description="Disordered" evidence="1">
    <location>
        <begin position="123"/>
        <end position="145"/>
    </location>
</feature>
<evidence type="ECO:0000313" key="3">
    <source>
        <dbReference type="Proteomes" id="UP001143548"/>
    </source>
</evidence>
<gene>
    <name evidence="2" type="ORF">AbraCBS73388_009588</name>
</gene>
<dbReference type="Proteomes" id="UP001143548">
    <property type="component" value="Unassembled WGS sequence"/>
</dbReference>
<evidence type="ECO:0000256" key="1">
    <source>
        <dbReference type="SAM" id="MobiDB-lite"/>
    </source>
</evidence>
<proteinExistence type="predicted"/>
<organism evidence="2 3">
    <name type="scientific">Aspergillus brasiliensis</name>
    <dbReference type="NCBI Taxonomy" id="319629"/>
    <lineage>
        <taxon>Eukaryota</taxon>
        <taxon>Fungi</taxon>
        <taxon>Dikarya</taxon>
        <taxon>Ascomycota</taxon>
        <taxon>Pezizomycotina</taxon>
        <taxon>Eurotiomycetes</taxon>
        <taxon>Eurotiomycetidae</taxon>
        <taxon>Eurotiales</taxon>
        <taxon>Aspergillaceae</taxon>
        <taxon>Aspergillus</taxon>
        <taxon>Aspergillus subgen. Circumdati</taxon>
    </lineage>
</organism>
<protein>
    <recommendedName>
        <fullName evidence="4">Arrestin-like N-terminal domain-containing protein</fullName>
    </recommendedName>
</protein>
<feature type="compositionally biased region" description="Polar residues" evidence="1">
    <location>
        <begin position="123"/>
        <end position="136"/>
    </location>
</feature>
<sequence length="428" mass="48306">MALRLHIEVNQQSGRNSTSPDYAEMNSAGSRNVITDGHIDGNVIISMSDGETASSSQEYLVEVIFEGHLSTAINLNISTQLLRLAKNITLLRASDVRELSQQQPNSDPMSRTILHPFHFNIPRSANSPSTSDNDSTPLPPSLSFKPMPVYSSNDNDLILRGQGRIEYCLKARLFTQEECICIAETETPVTFAPARECSPPICTSDFPGEYTLEMSRRVRDLLHRRDLYYLSVHTEEPAPLYLDHSSGGMVSTVVPLKWRYRCLNPSQRHAHPPGIYATVQTSLRATTFVSVSPQDRLPLEKDANKLLDFKLVANTSGTGLTQERKLRVASWESGSHDRAEEGRTWQATTPLILDFDIRDYLPPTFTHPYLSRRYSLSMFISVEVDHSRQTSFRLRVPVHVSYDRGRQYPLCEDEAFRADSGFLPPYIK</sequence>
<dbReference type="EMBL" id="BROQ01000064">
    <property type="protein sequence ID" value="GKZ23231.1"/>
    <property type="molecule type" value="Genomic_DNA"/>
</dbReference>
<name>A0A9W5YW07_9EURO</name>
<reference evidence="2" key="1">
    <citation type="submission" date="2022-07" db="EMBL/GenBank/DDBJ databases">
        <title>Taxonomy of Aspergillus series Nigri: significant species reduction supported by multi-species coalescent approaches.</title>
        <authorList>
            <person name="Bian C."/>
            <person name="Kusuya Y."/>
            <person name="Sklenar F."/>
            <person name="D'hooge E."/>
            <person name="Yaguchi T."/>
            <person name="Takahashi H."/>
            <person name="Hubka V."/>
        </authorList>
    </citation>
    <scope>NUCLEOTIDE SEQUENCE</scope>
    <source>
        <strain evidence="2">CBS 733.88</strain>
    </source>
</reference>
<dbReference type="AlphaFoldDB" id="A0A9W5YW07"/>